<dbReference type="PANTHER" id="PTHR42850:SF4">
    <property type="entry name" value="ZINC-DEPENDENT ENDOPOLYPHOSPHATASE"/>
    <property type="match status" value="1"/>
</dbReference>
<dbReference type="GO" id="GO:0005737">
    <property type="term" value="C:cytoplasm"/>
    <property type="evidence" value="ECO:0007669"/>
    <property type="project" value="TreeGrafter"/>
</dbReference>
<dbReference type="SUPFAM" id="SSF56300">
    <property type="entry name" value="Metallo-dependent phosphatases"/>
    <property type="match status" value="1"/>
</dbReference>
<dbReference type="AlphaFoldDB" id="A0A3S1DN54"/>
<dbReference type="PANTHER" id="PTHR42850">
    <property type="entry name" value="METALLOPHOSPHOESTERASE"/>
    <property type="match status" value="1"/>
</dbReference>
<dbReference type="EMBL" id="RZNY01000002">
    <property type="protein sequence ID" value="RUT48232.1"/>
    <property type="molecule type" value="Genomic_DNA"/>
</dbReference>
<dbReference type="GO" id="GO:0110154">
    <property type="term" value="P:RNA decapping"/>
    <property type="evidence" value="ECO:0007669"/>
    <property type="project" value="TreeGrafter"/>
</dbReference>
<dbReference type="OrthoDB" id="384253at2"/>
<comment type="caution">
    <text evidence="2">The sequence shown here is derived from an EMBL/GenBank/DDBJ whole genome shotgun (WGS) entry which is preliminary data.</text>
</comment>
<feature type="domain" description="Calcineurin-like phosphoesterase" evidence="1">
    <location>
        <begin position="1"/>
        <end position="193"/>
    </location>
</feature>
<gene>
    <name evidence="2" type="ORF">EJP82_03630</name>
</gene>
<sequence>MRTLVISDIHGCYDEFNALLKNVDYKPEQDKLILVGDYVDRGLKSKDVVKQVKSLVEEWGVIALRGNHDQMMVDALDKENEEDDARWIRNGAFQTVESYSNLDLSDESSGRDLYIEGKEFIKNNYPHHLEFLKSLPLYYETDRHIFVHAGINPEHENWKESQSLRDFIWIRDSFFNHATKLDKKVVFGHTPAVNLHESADVWFSPIGDKIGIDGGCVFGYKLNCLEISEEGDYKTYFVKKNEEEISDHK</sequence>
<keyword evidence="3" id="KW-1185">Reference proteome</keyword>
<reference evidence="2 3" key="1">
    <citation type="submission" date="2018-12" db="EMBL/GenBank/DDBJ databases">
        <authorList>
            <person name="Sun L."/>
            <person name="Chen Z."/>
        </authorList>
    </citation>
    <scope>NUCLEOTIDE SEQUENCE [LARGE SCALE GENOMIC DNA]</scope>
    <source>
        <strain evidence="2 3">DSM 15890</strain>
    </source>
</reference>
<dbReference type="Proteomes" id="UP000279446">
    <property type="component" value="Unassembled WGS sequence"/>
</dbReference>
<dbReference type="InterPro" id="IPR029052">
    <property type="entry name" value="Metallo-depent_PP-like"/>
</dbReference>
<dbReference type="CDD" id="cd00144">
    <property type="entry name" value="MPP_PPP_family"/>
    <property type="match status" value="1"/>
</dbReference>
<evidence type="ECO:0000313" key="2">
    <source>
        <dbReference type="EMBL" id="RUT48232.1"/>
    </source>
</evidence>
<dbReference type="GO" id="GO:0008803">
    <property type="term" value="F:bis(5'-nucleosyl)-tetraphosphatase (symmetrical) activity"/>
    <property type="evidence" value="ECO:0007669"/>
    <property type="project" value="TreeGrafter"/>
</dbReference>
<dbReference type="GO" id="GO:0016791">
    <property type="term" value="F:phosphatase activity"/>
    <property type="evidence" value="ECO:0007669"/>
    <property type="project" value="TreeGrafter"/>
</dbReference>
<proteinExistence type="predicted"/>
<name>A0A3S1DN54_9BACL</name>
<evidence type="ECO:0000313" key="3">
    <source>
        <dbReference type="Proteomes" id="UP000279446"/>
    </source>
</evidence>
<dbReference type="Gene3D" id="3.60.21.10">
    <property type="match status" value="1"/>
</dbReference>
<organism evidence="2 3">
    <name type="scientific">Paenibacillus anaericanus</name>
    <dbReference type="NCBI Taxonomy" id="170367"/>
    <lineage>
        <taxon>Bacteria</taxon>
        <taxon>Bacillati</taxon>
        <taxon>Bacillota</taxon>
        <taxon>Bacilli</taxon>
        <taxon>Bacillales</taxon>
        <taxon>Paenibacillaceae</taxon>
        <taxon>Paenibacillus</taxon>
    </lineage>
</organism>
<protein>
    <submittedName>
        <fullName evidence="2">Serine/threonine protein phosphatase</fullName>
    </submittedName>
</protein>
<dbReference type="InterPro" id="IPR004843">
    <property type="entry name" value="Calcineurin-like_PHP"/>
</dbReference>
<evidence type="ECO:0000259" key="1">
    <source>
        <dbReference type="Pfam" id="PF00149"/>
    </source>
</evidence>
<dbReference type="Pfam" id="PF00149">
    <property type="entry name" value="Metallophos"/>
    <property type="match status" value="1"/>
</dbReference>
<dbReference type="InterPro" id="IPR050126">
    <property type="entry name" value="Ap4A_hydrolase"/>
</dbReference>
<accession>A0A3S1DN54</accession>